<reference evidence="3" key="1">
    <citation type="journal article" date="2013" name="Genetics">
        <title>The draft genome and transcriptome of Panagrellus redivivus are shaped by the harsh demands of a free-living lifestyle.</title>
        <authorList>
            <person name="Srinivasan J."/>
            <person name="Dillman A.R."/>
            <person name="Macchietto M.G."/>
            <person name="Heikkinen L."/>
            <person name="Lakso M."/>
            <person name="Fracchia K.M."/>
            <person name="Antoshechkin I."/>
            <person name="Mortazavi A."/>
            <person name="Wong G."/>
            <person name="Sternberg P.W."/>
        </authorList>
    </citation>
    <scope>NUCLEOTIDE SEQUENCE [LARGE SCALE GENOMIC DNA]</scope>
    <source>
        <strain evidence="3">MT8872</strain>
    </source>
</reference>
<protein>
    <submittedName>
        <fullName evidence="4">Uncharacterized protein</fullName>
    </submittedName>
</protein>
<feature type="transmembrane region" description="Helical" evidence="2">
    <location>
        <begin position="131"/>
        <end position="156"/>
    </location>
</feature>
<proteinExistence type="predicted"/>
<keyword evidence="2" id="KW-0472">Membrane</keyword>
<evidence type="ECO:0000256" key="1">
    <source>
        <dbReference type="SAM" id="MobiDB-lite"/>
    </source>
</evidence>
<keyword evidence="2" id="KW-1133">Transmembrane helix</keyword>
<sequence length="259" mass="29571">MPPDAMSDALLTFAIAVTWATRNRVWVSHHIMTKTEKKFVKIEKGEKVEILEIEPFQHNSPEYKCCFHKVHFKRAAAGIAILTIILALFSITISAIAKFWWTIIPAVIALVLACLILYAHKSEKQTFYLPYVVFNMVLIVSAICFVILGIVLIIFVPKWSQNFVQNVEGVRFSDSQQKIDATRVFMAVSLAILLAFIAIGTWFVYVVYKAFMYMRDMHLARHPYKFLYTNGIKNGLENTSSRPTSPRIGHANAGFKEKY</sequence>
<dbReference type="AlphaFoldDB" id="A0A7E4VKL9"/>
<evidence type="ECO:0000313" key="3">
    <source>
        <dbReference type="Proteomes" id="UP000492821"/>
    </source>
</evidence>
<feature type="region of interest" description="Disordered" evidence="1">
    <location>
        <begin position="238"/>
        <end position="259"/>
    </location>
</feature>
<accession>A0A7E4VKL9</accession>
<dbReference type="Proteomes" id="UP000492821">
    <property type="component" value="Unassembled WGS sequence"/>
</dbReference>
<name>A0A7E4VKL9_PANRE</name>
<dbReference type="PANTHER" id="PTHR34851">
    <property type="entry name" value="PROTEIN CBG05235-RELATED"/>
    <property type="match status" value="1"/>
</dbReference>
<organism evidence="3 4">
    <name type="scientific">Panagrellus redivivus</name>
    <name type="common">Microworm</name>
    <dbReference type="NCBI Taxonomy" id="6233"/>
    <lineage>
        <taxon>Eukaryota</taxon>
        <taxon>Metazoa</taxon>
        <taxon>Ecdysozoa</taxon>
        <taxon>Nematoda</taxon>
        <taxon>Chromadorea</taxon>
        <taxon>Rhabditida</taxon>
        <taxon>Tylenchina</taxon>
        <taxon>Panagrolaimomorpha</taxon>
        <taxon>Panagrolaimoidea</taxon>
        <taxon>Panagrolaimidae</taxon>
        <taxon>Panagrellus</taxon>
    </lineage>
</organism>
<dbReference type="InterPro" id="IPR056709">
    <property type="entry name" value="DUF7807"/>
</dbReference>
<reference evidence="4" key="2">
    <citation type="submission" date="2020-10" db="UniProtKB">
        <authorList>
            <consortium name="WormBaseParasite"/>
        </authorList>
    </citation>
    <scope>IDENTIFICATION</scope>
</reference>
<feature type="transmembrane region" description="Helical" evidence="2">
    <location>
        <begin position="99"/>
        <end position="119"/>
    </location>
</feature>
<feature type="transmembrane region" description="Helical" evidence="2">
    <location>
        <begin position="75"/>
        <end position="93"/>
    </location>
</feature>
<dbReference type="Pfam" id="PF25093">
    <property type="entry name" value="DUF7807"/>
    <property type="match status" value="1"/>
</dbReference>
<dbReference type="PANTHER" id="PTHR34851:SF5">
    <property type="entry name" value="MARVEL DOMAIN-CONTAINING PROTEIN"/>
    <property type="match status" value="1"/>
</dbReference>
<keyword evidence="2" id="KW-0812">Transmembrane</keyword>
<dbReference type="WBParaSite" id="Pan_g2237.t1">
    <property type="protein sequence ID" value="Pan_g2237.t1"/>
    <property type="gene ID" value="Pan_g2237"/>
</dbReference>
<evidence type="ECO:0000256" key="2">
    <source>
        <dbReference type="SAM" id="Phobius"/>
    </source>
</evidence>
<evidence type="ECO:0000313" key="4">
    <source>
        <dbReference type="WBParaSite" id="Pan_g2237.t1"/>
    </source>
</evidence>
<feature type="transmembrane region" description="Helical" evidence="2">
    <location>
        <begin position="184"/>
        <end position="208"/>
    </location>
</feature>
<keyword evidence="3" id="KW-1185">Reference proteome</keyword>